<dbReference type="Proteomes" id="UP001198830">
    <property type="component" value="Unassembled WGS sequence"/>
</dbReference>
<evidence type="ECO:0000313" key="2">
    <source>
        <dbReference type="Proteomes" id="UP001198830"/>
    </source>
</evidence>
<organism evidence="1 2">
    <name type="scientific">Sphingobium soli</name>
    <dbReference type="NCBI Taxonomy" id="1591116"/>
    <lineage>
        <taxon>Bacteria</taxon>
        <taxon>Pseudomonadati</taxon>
        <taxon>Pseudomonadota</taxon>
        <taxon>Alphaproteobacteria</taxon>
        <taxon>Sphingomonadales</taxon>
        <taxon>Sphingomonadaceae</taxon>
        <taxon>Sphingobium</taxon>
    </lineage>
</organism>
<sequence length="38" mass="4583">MTDYSYRASPPRERGAKIGRNERCRCQSGRKYKHCHRQ</sequence>
<dbReference type="EMBL" id="JAJGNP010000004">
    <property type="protein sequence ID" value="MCC4232594.1"/>
    <property type="molecule type" value="Genomic_DNA"/>
</dbReference>
<gene>
    <name evidence="1" type="ORF">LL253_07810</name>
</gene>
<name>A0ABS8H2D9_9SPHN</name>
<dbReference type="Gene3D" id="3.10.450.50">
    <property type="match status" value="1"/>
</dbReference>
<evidence type="ECO:0000313" key="1">
    <source>
        <dbReference type="EMBL" id="MCC4232594.1"/>
    </source>
</evidence>
<dbReference type="Pfam" id="PF02810">
    <property type="entry name" value="SEC-C"/>
    <property type="match status" value="1"/>
</dbReference>
<keyword evidence="2" id="KW-1185">Reference proteome</keyword>
<protein>
    <submittedName>
        <fullName evidence="1">SEC-C domain-containing protein</fullName>
    </submittedName>
</protein>
<comment type="caution">
    <text evidence="1">The sequence shown here is derived from an EMBL/GenBank/DDBJ whole genome shotgun (WGS) entry which is preliminary data.</text>
</comment>
<dbReference type="RefSeq" id="WP_161626757.1">
    <property type="nucleotide sequence ID" value="NZ_JAJGNP010000004.1"/>
</dbReference>
<proteinExistence type="predicted"/>
<accession>A0ABS8H2D9</accession>
<reference evidence="1 2" key="1">
    <citation type="submission" date="2021-10" db="EMBL/GenBank/DDBJ databases">
        <title>The diversity and Nitrogen Metabolism of Culturable Nitrate-Utilizing Bacteria Within the Oxygen Minimum Zone of the Changjiang (Yangtze River)Estuary.</title>
        <authorList>
            <person name="Zhang D."/>
            <person name="Zheng J."/>
            <person name="Liu S."/>
            <person name="He W."/>
        </authorList>
    </citation>
    <scope>NUCLEOTIDE SEQUENCE [LARGE SCALE GENOMIC DNA]</scope>
    <source>
        <strain evidence="1 2">FXH275-2</strain>
    </source>
</reference>
<dbReference type="SUPFAM" id="SSF103642">
    <property type="entry name" value="Sec-C motif"/>
    <property type="match status" value="1"/>
</dbReference>
<dbReference type="InterPro" id="IPR004027">
    <property type="entry name" value="SEC_C_motif"/>
</dbReference>